<feature type="compositionally biased region" description="Basic and acidic residues" evidence="1">
    <location>
        <begin position="62"/>
        <end position="72"/>
    </location>
</feature>
<gene>
    <name evidence="2" type="ORF">GCM10018980_66660</name>
</gene>
<reference evidence="3" key="1">
    <citation type="journal article" date="2019" name="Int. J. Syst. Evol. Microbiol.">
        <title>The Global Catalogue of Microorganisms (GCM) 10K type strain sequencing project: providing services to taxonomists for standard genome sequencing and annotation.</title>
        <authorList>
            <consortium name="The Broad Institute Genomics Platform"/>
            <consortium name="The Broad Institute Genome Sequencing Center for Infectious Disease"/>
            <person name="Wu L."/>
            <person name="Ma J."/>
        </authorList>
    </citation>
    <scope>NUCLEOTIDE SEQUENCE [LARGE SCALE GENOMIC DNA]</scope>
    <source>
        <strain evidence="3">JCM 4253</strain>
    </source>
</reference>
<keyword evidence="3" id="KW-1185">Reference proteome</keyword>
<protein>
    <submittedName>
        <fullName evidence="2">Uncharacterized protein</fullName>
    </submittedName>
</protein>
<feature type="region of interest" description="Disordered" evidence="1">
    <location>
        <begin position="1"/>
        <end position="72"/>
    </location>
</feature>
<name>A0A919F2Y3_9ACTN</name>
<sequence>MTGVPGGYRGGTVEAGPGPRPGAGADPDERAVHGGETLAAYRSARQAEIPPDPPEAGGGKILRREPRSRTSE</sequence>
<dbReference type="AlphaFoldDB" id="A0A919F2Y3"/>
<evidence type="ECO:0000313" key="3">
    <source>
        <dbReference type="Proteomes" id="UP000619355"/>
    </source>
</evidence>
<dbReference type="EMBL" id="BNBF01000028">
    <property type="protein sequence ID" value="GHG71424.1"/>
    <property type="molecule type" value="Genomic_DNA"/>
</dbReference>
<accession>A0A919F2Y3</accession>
<comment type="caution">
    <text evidence="2">The sequence shown here is derived from an EMBL/GenBank/DDBJ whole genome shotgun (WGS) entry which is preliminary data.</text>
</comment>
<evidence type="ECO:0000256" key="1">
    <source>
        <dbReference type="SAM" id="MobiDB-lite"/>
    </source>
</evidence>
<evidence type="ECO:0000313" key="2">
    <source>
        <dbReference type="EMBL" id="GHG71424.1"/>
    </source>
</evidence>
<feature type="compositionally biased region" description="Gly residues" evidence="1">
    <location>
        <begin position="1"/>
        <end position="10"/>
    </location>
</feature>
<organism evidence="2 3">
    <name type="scientific">Streptomyces capoamus</name>
    <dbReference type="NCBI Taxonomy" id="68183"/>
    <lineage>
        <taxon>Bacteria</taxon>
        <taxon>Bacillati</taxon>
        <taxon>Actinomycetota</taxon>
        <taxon>Actinomycetes</taxon>
        <taxon>Kitasatosporales</taxon>
        <taxon>Streptomycetaceae</taxon>
        <taxon>Streptomyces</taxon>
    </lineage>
</organism>
<dbReference type="Proteomes" id="UP000619355">
    <property type="component" value="Unassembled WGS sequence"/>
</dbReference>
<proteinExistence type="predicted"/>